<gene>
    <name evidence="2" type="ORF">MENT_LOCUS59939</name>
</gene>
<evidence type="ECO:0000313" key="3">
    <source>
        <dbReference type="Proteomes" id="UP000580250"/>
    </source>
</evidence>
<dbReference type="AlphaFoldDB" id="A0A6V7Y3E5"/>
<protein>
    <submittedName>
        <fullName evidence="2">Uncharacterized protein</fullName>
    </submittedName>
</protein>
<reference evidence="2 3" key="1">
    <citation type="submission" date="2020-08" db="EMBL/GenBank/DDBJ databases">
        <authorList>
            <person name="Koutsovoulos G."/>
            <person name="Danchin GJ E."/>
        </authorList>
    </citation>
    <scope>NUCLEOTIDE SEQUENCE [LARGE SCALE GENOMIC DNA]</scope>
</reference>
<evidence type="ECO:0000256" key="1">
    <source>
        <dbReference type="SAM" id="MobiDB-lite"/>
    </source>
</evidence>
<comment type="caution">
    <text evidence="2">The sequence shown here is derived from an EMBL/GenBank/DDBJ whole genome shotgun (WGS) entry which is preliminary data.</text>
</comment>
<name>A0A6V7Y3E5_MELEN</name>
<dbReference type="EMBL" id="CAJEWN010002991">
    <property type="protein sequence ID" value="CAD2206084.1"/>
    <property type="molecule type" value="Genomic_DNA"/>
</dbReference>
<proteinExistence type="predicted"/>
<feature type="compositionally biased region" description="Basic and acidic residues" evidence="1">
    <location>
        <begin position="259"/>
        <end position="309"/>
    </location>
</feature>
<evidence type="ECO:0000313" key="2">
    <source>
        <dbReference type="EMBL" id="CAD2206084.1"/>
    </source>
</evidence>
<organism evidence="2 3">
    <name type="scientific">Meloidogyne enterolobii</name>
    <name type="common">Root-knot nematode worm</name>
    <name type="synonym">Meloidogyne mayaguensis</name>
    <dbReference type="NCBI Taxonomy" id="390850"/>
    <lineage>
        <taxon>Eukaryota</taxon>
        <taxon>Metazoa</taxon>
        <taxon>Ecdysozoa</taxon>
        <taxon>Nematoda</taxon>
        <taxon>Chromadorea</taxon>
        <taxon>Rhabditida</taxon>
        <taxon>Tylenchina</taxon>
        <taxon>Tylenchomorpha</taxon>
        <taxon>Tylenchoidea</taxon>
        <taxon>Meloidogynidae</taxon>
        <taxon>Meloidogyninae</taxon>
        <taxon>Meloidogyne</taxon>
    </lineage>
</organism>
<feature type="region of interest" description="Disordered" evidence="1">
    <location>
        <begin position="240"/>
        <end position="309"/>
    </location>
</feature>
<accession>A0A6V7Y3E5</accession>
<sequence length="342" mass="40458">MIAPLEEFLRYRIRYIFFNEKRQGKKWESDLGMDIISTEIMKGMKEISDVTGFKEFEEINFNDFIVVKNKQGHLSVKFIYIHDEGTKKSEKIFTKEEIKKSLKLNKLVNDEAFKFYNLILEEKESFIEAKKRVIKGYGKLFWLKLFMQMFAKLHKDRNKEKSVISSYLIPRTCLYALSGNLKKFEIEGKNDDDFLFKTWQEFVKGEKKTKTKSFKNFDELLGNMFDFDWLNNCEENDGINLKSWDNNDDEDMTDEENDMDAKENEEINEDYLTKDDGDKDNGMIGKENDGKEKENNKNDKVDDGKDKKDEDKVIKCVNKIKESLEKEKENCKSLTEGYDGNF</sequence>
<feature type="compositionally biased region" description="Acidic residues" evidence="1">
    <location>
        <begin position="246"/>
        <end position="258"/>
    </location>
</feature>
<dbReference type="Proteomes" id="UP000580250">
    <property type="component" value="Unassembled WGS sequence"/>
</dbReference>